<dbReference type="PRINTS" id="PR00834">
    <property type="entry name" value="PROTEASES2C"/>
</dbReference>
<feature type="compositionally biased region" description="Basic and acidic residues" evidence="17">
    <location>
        <begin position="1"/>
        <end position="10"/>
    </location>
</feature>
<reference evidence="20 21" key="1">
    <citation type="submission" date="2019-03" db="EMBL/GenBank/DDBJ databases">
        <title>Genomic Encyclopedia of Type Strains, Phase IV (KMG-IV): sequencing the most valuable type-strain genomes for metagenomic binning, comparative biology and taxonomic classification.</title>
        <authorList>
            <person name="Goeker M."/>
        </authorList>
    </citation>
    <scope>NUCLEOTIDE SEQUENCE [LARGE SCALE GENOMIC DNA]</scope>
    <source>
        <strain evidence="20 21">DSM 24830</strain>
    </source>
</reference>
<dbReference type="Proteomes" id="UP000294887">
    <property type="component" value="Unassembled WGS sequence"/>
</dbReference>
<feature type="binding site" evidence="16">
    <location>
        <position position="196"/>
    </location>
    <ligand>
        <name>substrate</name>
    </ligand>
</feature>
<feature type="domain" description="PDZ" evidence="19">
    <location>
        <begin position="430"/>
        <end position="511"/>
    </location>
</feature>
<dbReference type="InterPro" id="IPR041489">
    <property type="entry name" value="PDZ_6"/>
</dbReference>
<keyword evidence="18" id="KW-1133">Transmembrane helix</keyword>
<evidence type="ECO:0000256" key="2">
    <source>
        <dbReference type="ARBA" id="ARBA00002610"/>
    </source>
</evidence>
<keyword evidence="21" id="KW-1185">Reference proteome</keyword>
<dbReference type="InterPro" id="IPR001940">
    <property type="entry name" value="Peptidase_S1C"/>
</dbReference>
<dbReference type="Gene3D" id="2.40.10.120">
    <property type="match status" value="1"/>
</dbReference>
<feature type="domain" description="PDZ" evidence="19">
    <location>
        <begin position="308"/>
        <end position="404"/>
    </location>
</feature>
<dbReference type="Pfam" id="PF13180">
    <property type="entry name" value="PDZ_2"/>
    <property type="match status" value="1"/>
</dbReference>
<sequence>MNDKKMKDSPQVEATGTALVPSNTSNINNTEKSKRIKKHKLSLMMGFIIGALSAYGLTTAPLFADTTSTNAVAPKVAVGGGLPELATMIKKSRSAVVSITVKTGKSSAGNRLSQLSEKQLERLPKQYQDLLKNLPKQPHDYGSRRGQAYGSGFIISEDGYVVTNAHVIDDADTITVKLDDKRELEAKKIGVDKLSDIALLKIEAKDLPVASFGDSDKLDVGQWVVAIGAPFGLDYTATQGIVSALSRSLPADTYVPFIQTDAAVNPGNSGGPLFDLNGQVVGVNSQIYSRSGGYMGVSFAIPINIVKNVTDQLKTSGKVSRGWLGVGIQGINEALAESLGRDDTIGSLISSVSPSSPADKAGLQAGDLILKFDNKTVEEVNDLPLLVGSTPIGKKVPVEIVRAGKIQTIDVTIDKLKSKDDEPEEVAALEKGSLGVAVTDLTDAEKEKLVTKNQGVKVAKVMPDSAAENAGLRSGDIILSVGGQSIASPSQLKQVIQKANGDKPLAVLLMRGDQALFVAVHLNS</sequence>
<feature type="region of interest" description="Disordered" evidence="17">
    <location>
        <begin position="1"/>
        <end position="33"/>
    </location>
</feature>
<feature type="binding site" evidence="16">
    <location>
        <begin position="267"/>
        <end position="269"/>
    </location>
    <ligand>
        <name>substrate</name>
    </ligand>
</feature>
<dbReference type="RefSeq" id="WP_243651700.1">
    <property type="nucleotide sequence ID" value="NZ_BAAAFU010000007.1"/>
</dbReference>
<comment type="catalytic activity">
    <reaction evidence="1">
        <text>Acts on substrates that are at least partially unfolded. The cleavage site P1 residue is normally between a pair of hydrophobic residues, such as Val-|-Val.</text>
        <dbReference type="EC" id="3.4.21.107"/>
    </reaction>
</comment>
<evidence type="ECO:0000256" key="5">
    <source>
        <dbReference type="ARBA" id="ARBA00013035"/>
    </source>
</evidence>
<dbReference type="InterPro" id="IPR011782">
    <property type="entry name" value="Pept_S1C_Do"/>
</dbReference>
<gene>
    <name evidence="20" type="ORF">EV695_3355</name>
</gene>
<dbReference type="GO" id="GO:0006508">
    <property type="term" value="P:proteolysis"/>
    <property type="evidence" value="ECO:0007669"/>
    <property type="project" value="UniProtKB-KW"/>
</dbReference>
<dbReference type="GO" id="GO:0004252">
    <property type="term" value="F:serine-type endopeptidase activity"/>
    <property type="evidence" value="ECO:0007669"/>
    <property type="project" value="InterPro"/>
</dbReference>
<evidence type="ECO:0000256" key="12">
    <source>
        <dbReference type="ARBA" id="ARBA00022825"/>
    </source>
</evidence>
<dbReference type="Gene3D" id="2.30.42.10">
    <property type="match status" value="2"/>
</dbReference>
<name>A0A4R1ESA4_9GAMM</name>
<dbReference type="AlphaFoldDB" id="A0A4R1ESA4"/>
<evidence type="ECO:0000256" key="13">
    <source>
        <dbReference type="ARBA" id="ARBA00023016"/>
    </source>
</evidence>
<evidence type="ECO:0000256" key="14">
    <source>
        <dbReference type="ARBA" id="ARBA00032850"/>
    </source>
</evidence>
<comment type="function">
    <text evidence="2">Might be efficient in the degradation of transiently denatured and unfolded proteins which accumulate in the periplasm following stress conditions.</text>
</comment>
<comment type="similarity">
    <text evidence="4">Belongs to the peptidase S1C family.</text>
</comment>
<dbReference type="EC" id="3.4.21.107" evidence="5"/>
<keyword evidence="12" id="KW-0720">Serine protease</keyword>
<dbReference type="PANTHER" id="PTHR22939:SF130">
    <property type="entry name" value="PERIPLASMIC SERINE ENDOPROTEASE DEGP-LIKE-RELATED"/>
    <property type="match status" value="1"/>
</dbReference>
<feature type="active site" description="Charge relay system" evidence="15">
    <location>
        <position position="269"/>
    </location>
</feature>
<dbReference type="NCBIfam" id="TIGR02037">
    <property type="entry name" value="degP_htrA_DO"/>
    <property type="match status" value="1"/>
</dbReference>
<proteinExistence type="inferred from homology"/>
<keyword evidence="18" id="KW-0812">Transmembrane</keyword>
<evidence type="ECO:0000256" key="4">
    <source>
        <dbReference type="ARBA" id="ARBA00010541"/>
    </source>
</evidence>
<comment type="subcellular location">
    <subcellularLocation>
        <location evidence="3">Periplasm</location>
    </subcellularLocation>
</comment>
<evidence type="ECO:0000256" key="11">
    <source>
        <dbReference type="ARBA" id="ARBA00022801"/>
    </source>
</evidence>
<protein>
    <recommendedName>
        <fullName evidence="6">Probable periplasmic serine endoprotease DegP-like</fullName>
        <ecNumber evidence="5">3.4.21.107</ecNumber>
    </recommendedName>
    <alternativeName>
        <fullName evidence="14">Protease Do</fullName>
    </alternativeName>
</protein>
<dbReference type="Pfam" id="PF17820">
    <property type="entry name" value="PDZ_6"/>
    <property type="match status" value="1"/>
</dbReference>
<dbReference type="SUPFAM" id="SSF50156">
    <property type="entry name" value="PDZ domain-like"/>
    <property type="match status" value="2"/>
</dbReference>
<evidence type="ECO:0000256" key="3">
    <source>
        <dbReference type="ARBA" id="ARBA00004418"/>
    </source>
</evidence>
<evidence type="ECO:0000256" key="8">
    <source>
        <dbReference type="ARBA" id="ARBA00022729"/>
    </source>
</evidence>
<keyword evidence="11" id="KW-0378">Hydrolase</keyword>
<keyword evidence="8" id="KW-0732">Signal</keyword>
<evidence type="ECO:0000256" key="7">
    <source>
        <dbReference type="ARBA" id="ARBA00022670"/>
    </source>
</evidence>
<keyword evidence="7 20" id="KW-0645">Protease</keyword>
<evidence type="ECO:0000256" key="6">
    <source>
        <dbReference type="ARBA" id="ARBA00013958"/>
    </source>
</evidence>
<feature type="transmembrane region" description="Helical" evidence="18">
    <location>
        <begin position="41"/>
        <end position="64"/>
    </location>
</feature>
<dbReference type="FunFam" id="2.40.10.120:FF:000007">
    <property type="entry name" value="Periplasmic serine endoprotease DegP-like"/>
    <property type="match status" value="1"/>
</dbReference>
<dbReference type="InterPro" id="IPR009003">
    <property type="entry name" value="Peptidase_S1_PA"/>
</dbReference>
<keyword evidence="18" id="KW-0472">Membrane</keyword>
<dbReference type="InterPro" id="IPR036034">
    <property type="entry name" value="PDZ_sf"/>
</dbReference>
<keyword evidence="9" id="KW-0677">Repeat</keyword>
<feature type="active site" description="Charge relay system" evidence="15">
    <location>
        <position position="196"/>
    </location>
</feature>
<dbReference type="SUPFAM" id="SSF50494">
    <property type="entry name" value="Trypsin-like serine proteases"/>
    <property type="match status" value="1"/>
</dbReference>
<dbReference type="PROSITE" id="PS50106">
    <property type="entry name" value="PDZ"/>
    <property type="match status" value="2"/>
</dbReference>
<evidence type="ECO:0000256" key="16">
    <source>
        <dbReference type="PIRSR" id="PIRSR611782-2"/>
    </source>
</evidence>
<organism evidence="20 21">
    <name type="scientific">Cocleimonas flava</name>
    <dbReference type="NCBI Taxonomy" id="634765"/>
    <lineage>
        <taxon>Bacteria</taxon>
        <taxon>Pseudomonadati</taxon>
        <taxon>Pseudomonadota</taxon>
        <taxon>Gammaproteobacteria</taxon>
        <taxon>Thiotrichales</taxon>
        <taxon>Thiotrichaceae</taxon>
        <taxon>Cocleimonas</taxon>
    </lineage>
</organism>
<evidence type="ECO:0000256" key="9">
    <source>
        <dbReference type="ARBA" id="ARBA00022737"/>
    </source>
</evidence>
<evidence type="ECO:0000256" key="10">
    <source>
        <dbReference type="ARBA" id="ARBA00022764"/>
    </source>
</evidence>
<comment type="caution">
    <text evidence="20">The sequence shown here is derived from an EMBL/GenBank/DDBJ whole genome shotgun (WGS) entry which is preliminary data.</text>
</comment>
<dbReference type="InterPro" id="IPR001478">
    <property type="entry name" value="PDZ"/>
</dbReference>
<dbReference type="Pfam" id="PF13365">
    <property type="entry name" value="Trypsin_2"/>
    <property type="match status" value="1"/>
</dbReference>
<accession>A0A4R1ESA4</accession>
<keyword evidence="10" id="KW-0574">Periplasm</keyword>
<dbReference type="EMBL" id="SMFQ01000005">
    <property type="protein sequence ID" value="TCJ82624.1"/>
    <property type="molecule type" value="Genomic_DNA"/>
</dbReference>
<evidence type="ECO:0000313" key="21">
    <source>
        <dbReference type="Proteomes" id="UP000294887"/>
    </source>
</evidence>
<feature type="active site" description="Charge relay system" evidence="15">
    <location>
        <position position="166"/>
    </location>
</feature>
<evidence type="ECO:0000256" key="15">
    <source>
        <dbReference type="PIRSR" id="PIRSR611782-1"/>
    </source>
</evidence>
<feature type="compositionally biased region" description="Polar residues" evidence="17">
    <location>
        <begin position="20"/>
        <end position="30"/>
    </location>
</feature>
<evidence type="ECO:0000313" key="20">
    <source>
        <dbReference type="EMBL" id="TCJ82624.1"/>
    </source>
</evidence>
<evidence type="ECO:0000259" key="19">
    <source>
        <dbReference type="PROSITE" id="PS50106"/>
    </source>
</evidence>
<keyword evidence="13" id="KW-0346">Stress response</keyword>
<dbReference type="SMART" id="SM00228">
    <property type="entry name" value="PDZ"/>
    <property type="match status" value="2"/>
</dbReference>
<dbReference type="GO" id="GO:0042597">
    <property type="term" value="C:periplasmic space"/>
    <property type="evidence" value="ECO:0007669"/>
    <property type="project" value="UniProtKB-SubCell"/>
</dbReference>
<dbReference type="PANTHER" id="PTHR22939">
    <property type="entry name" value="SERINE PROTEASE FAMILY S1C HTRA-RELATED"/>
    <property type="match status" value="1"/>
</dbReference>
<evidence type="ECO:0000256" key="17">
    <source>
        <dbReference type="SAM" id="MobiDB-lite"/>
    </source>
</evidence>
<feature type="binding site" evidence="16">
    <location>
        <position position="166"/>
    </location>
    <ligand>
        <name>substrate</name>
    </ligand>
</feature>
<evidence type="ECO:0000256" key="18">
    <source>
        <dbReference type="SAM" id="Phobius"/>
    </source>
</evidence>
<evidence type="ECO:0000256" key="1">
    <source>
        <dbReference type="ARBA" id="ARBA00001772"/>
    </source>
</evidence>